<proteinExistence type="predicted"/>
<reference evidence="1 2" key="1">
    <citation type="submission" date="2016-07" db="EMBL/GenBank/DDBJ databases">
        <title>Pervasive Adenine N6-methylation of Active Genes in Fungi.</title>
        <authorList>
            <consortium name="DOE Joint Genome Institute"/>
            <person name="Mondo S.J."/>
            <person name="Dannebaum R.O."/>
            <person name="Kuo R.C."/>
            <person name="Labutti K."/>
            <person name="Haridas S."/>
            <person name="Kuo A."/>
            <person name="Salamov A."/>
            <person name="Ahrendt S.R."/>
            <person name="Lipzen A."/>
            <person name="Sullivan W."/>
            <person name="Andreopoulos W.B."/>
            <person name="Clum A."/>
            <person name="Lindquist E."/>
            <person name="Daum C."/>
            <person name="Ramamoorthy G.K."/>
            <person name="Gryganskyi A."/>
            <person name="Culley D."/>
            <person name="Magnuson J.K."/>
            <person name="James T.Y."/>
            <person name="O'Malley M.A."/>
            <person name="Stajich J.E."/>
            <person name="Spatafora J.W."/>
            <person name="Visel A."/>
            <person name="Grigoriev I.V."/>
        </authorList>
    </citation>
    <scope>NUCLEOTIDE SEQUENCE [LARGE SCALE GENOMIC DNA]</scope>
    <source>
        <strain evidence="1 2">CBS 129021</strain>
    </source>
</reference>
<comment type="caution">
    <text evidence="1">The sequence shown here is derived from an EMBL/GenBank/DDBJ whole genome shotgun (WGS) entry which is preliminary data.</text>
</comment>
<organism evidence="1 2">
    <name type="scientific">Pseudomassariella vexata</name>
    <dbReference type="NCBI Taxonomy" id="1141098"/>
    <lineage>
        <taxon>Eukaryota</taxon>
        <taxon>Fungi</taxon>
        <taxon>Dikarya</taxon>
        <taxon>Ascomycota</taxon>
        <taxon>Pezizomycotina</taxon>
        <taxon>Sordariomycetes</taxon>
        <taxon>Xylariomycetidae</taxon>
        <taxon>Amphisphaeriales</taxon>
        <taxon>Pseudomassariaceae</taxon>
        <taxon>Pseudomassariella</taxon>
    </lineage>
</organism>
<dbReference type="Proteomes" id="UP000193689">
    <property type="component" value="Unassembled WGS sequence"/>
</dbReference>
<dbReference type="GeneID" id="63770612"/>
<accession>A0A1Y2DTN9</accession>
<dbReference type="AlphaFoldDB" id="A0A1Y2DTN9"/>
<gene>
    <name evidence="1" type="ORF">BCR38DRAFT_242107</name>
</gene>
<protein>
    <submittedName>
        <fullName evidence="1">Uncharacterized protein</fullName>
    </submittedName>
</protein>
<name>A0A1Y2DTN9_9PEZI</name>
<keyword evidence="2" id="KW-1185">Reference proteome</keyword>
<dbReference type="EMBL" id="MCFJ01000009">
    <property type="protein sequence ID" value="ORY62539.1"/>
    <property type="molecule type" value="Genomic_DNA"/>
</dbReference>
<dbReference type="RefSeq" id="XP_040714375.1">
    <property type="nucleotide sequence ID" value="XM_040854400.1"/>
</dbReference>
<evidence type="ECO:0000313" key="2">
    <source>
        <dbReference type="Proteomes" id="UP000193689"/>
    </source>
</evidence>
<evidence type="ECO:0000313" key="1">
    <source>
        <dbReference type="EMBL" id="ORY62539.1"/>
    </source>
</evidence>
<sequence>MALPNEKAKPLFFIMHRNAAAMPHVSATMTYLPYTPPWGSLLPNKRRLLWSWPVGTGHILPRITDGSKSKPIPGPFNSRGVNFEMCLAPRQHFFSHMTLPAQPSHLLSSQVSRYPTRHTTHDTQHIHTTSECWDGCIIRRIESGMWLARDAEVENYGGELGRQIEKKKKDKKTQLPHFFGPKRPRHQTAVMLRGPICH</sequence>
<dbReference type="InParanoid" id="A0A1Y2DTN9"/>